<dbReference type="Gene3D" id="3.40.50.300">
    <property type="entry name" value="P-loop containing nucleotide triphosphate hydrolases"/>
    <property type="match status" value="3"/>
</dbReference>
<dbReference type="Pfam" id="PF13087">
    <property type="entry name" value="AAA_12"/>
    <property type="match status" value="1"/>
</dbReference>
<dbReference type="EMBL" id="CP016616">
    <property type="protein sequence ID" value="ANY77102.1"/>
    <property type="molecule type" value="Genomic_DNA"/>
</dbReference>
<keyword evidence="3" id="KW-0378">Hydrolase</keyword>
<evidence type="ECO:0000256" key="2">
    <source>
        <dbReference type="ARBA" id="ARBA00022741"/>
    </source>
</evidence>
<dbReference type="KEGG" id="moc:BB934_01775"/>
<name>A0A1B2EB42_9HYPH</name>
<proteinExistence type="inferred from homology"/>
<comment type="similarity">
    <text evidence="1">Belongs to the DNA2/NAM7 helicase family.</text>
</comment>
<dbReference type="PANTHER" id="PTHR43788">
    <property type="entry name" value="DNA2/NAM7 HELICASE FAMILY MEMBER"/>
    <property type="match status" value="1"/>
</dbReference>
<dbReference type="AlphaFoldDB" id="A0A1B2EB42"/>
<organism evidence="10">
    <name type="scientific">Microvirga ossetica</name>
    <dbReference type="NCBI Taxonomy" id="1882682"/>
    <lineage>
        <taxon>Bacteria</taxon>
        <taxon>Pseudomonadati</taxon>
        <taxon>Pseudomonadota</taxon>
        <taxon>Alphaproteobacteria</taxon>
        <taxon>Hyphomicrobiales</taxon>
        <taxon>Methylobacteriaceae</taxon>
        <taxon>Microvirga</taxon>
    </lineage>
</organism>
<keyword evidence="2" id="KW-0547">Nucleotide-binding</keyword>
<evidence type="ECO:0000313" key="10">
    <source>
        <dbReference type="EMBL" id="ANY77102.1"/>
    </source>
</evidence>
<dbReference type="InterPro" id="IPR041679">
    <property type="entry name" value="DNA2/NAM7-like_C"/>
</dbReference>
<accession>A0A1B2EB42</accession>
<gene>
    <name evidence="10" type="ORF">BB934_01775</name>
</gene>
<keyword evidence="5" id="KW-0067">ATP-binding</keyword>
<evidence type="ECO:0000256" key="1">
    <source>
        <dbReference type="ARBA" id="ARBA00007913"/>
    </source>
</evidence>
<dbReference type="OrthoDB" id="9757917at2"/>
<dbReference type="InterPro" id="IPR041677">
    <property type="entry name" value="DNA2/NAM7_AAA_11"/>
</dbReference>
<sequence length="1218" mass="133807">MPGQRPYFQKKITELKALFEASRGHRAVLEALVDELEHRNVPKARDLAVEVDDALLHLRSAEVQAEVAAGSPHSTPRRAAPEPSPSAILLPFPRRSAPEPPAGELRSHKPAEPRETPRQQATPPTEDLGPLPTFPSPRGANEPRALLAAWTALEALSPQTYRKPEDLAAGDRRCVAELTTGQVPWGTGERSRPNKKLYYQVILGAIAMDRATDELMKAFGTDEERSRREREKAAIAAVLVDKDGFVLEDNAIAVSSFVWALPHALKLNLGGLGAWPRVERTLLDRVDQIVRRKDPDGKPLPLDLATVRRAHDWLVAQFQLPAHLVEKPTFALRVYHYYKSKTPPEASLLNSFFLADLARASELVGNGNSGPGLRRYLGMEHPGKTEDVLADLKLIEPAVAPAQMPPSRWPSPGGHPLVLLQQAAVNLARSELGGGGGIMGVNGPPGTGKTTLLRDLVASCVVDRAAAMVRFDDPASAFTSSGQKLSVGGNAFLHLYRLDPSLKGHEILVASSNNKAVENVSRELPLKKEFGRPTEVTYFRSISNRLANSVGLDDDDVDSDIKAVETWGLIAAVLGNAKNRAAFQQKFWWDEEFGFRVYLKAAKGESAVREIKDPVTDRVIERRTPEVVVREQPASGDAAAACWRKARSRFRALKREIEAQLKRLEELRATCQRLPGERDRLAKLEEQHAALERQGADARRVLDAHTSEHAKLADEVRRQETAQASHTLLRPGFFARLFGTASWKAWSREAKELADRTKGTQARAAAAERAKADARAVSDALASRVSASAKDLASQRDLVSRLWQTVDMGRAEIEDRLIDQGFFGGDHEKIHLTAPWLPDALQRKREELFMAALEVQKAFVDASAQKVQHNLGALMSAFTAGAFPEEKKALLGDLWSTLFMVIPVVSTTFASVDRMLGDLKPGSLGWLLIDEAGQALPQAAIGAIMRAKRSIVVGDPLQIPPVVSLPDRLTAEICTFFKVDMAEWAAPIASAQTLADKASKTKASFSSDQGRRTVGVPLLVHRRCQDPMFRISNEIAYAGEMVHAPKPKDPGPVGRLLGQSCWFDIDGTAETKWCPDEGEIVVRMLRAVAAAGITSPDIFVITPFKIVEQEMRRRLERERDIFSTFQAQPDEWARDRVGTIHTFQGREAETVILLLGAPNAGQHGARRWAGSGPNILNVAVTRAKQNLYVVGSYGAWSGIPNFSEMARLLPRSQVSKSR</sequence>
<dbReference type="InterPro" id="IPR027417">
    <property type="entry name" value="P-loop_NTPase"/>
</dbReference>
<dbReference type="InterPro" id="IPR050534">
    <property type="entry name" value="Coronavir_polyprotein_1ab"/>
</dbReference>
<feature type="domain" description="DNA2/NAM7 helicase-like C-terminal" evidence="9">
    <location>
        <begin position="1023"/>
        <end position="1192"/>
    </location>
</feature>
<feature type="coiled-coil region" evidence="6">
    <location>
        <begin position="647"/>
        <end position="701"/>
    </location>
</feature>
<feature type="domain" description="DNA2/NAM7 helicase helicase" evidence="8">
    <location>
        <begin position="902"/>
        <end position="963"/>
    </location>
</feature>
<feature type="region of interest" description="Disordered" evidence="7">
    <location>
        <begin position="66"/>
        <end position="141"/>
    </location>
</feature>
<keyword evidence="6" id="KW-0175">Coiled coil</keyword>
<feature type="domain" description="DNA2/NAM7 helicase helicase" evidence="8">
    <location>
        <begin position="428"/>
        <end position="722"/>
    </location>
</feature>
<feature type="compositionally biased region" description="Basic and acidic residues" evidence="7">
    <location>
        <begin position="105"/>
        <end position="117"/>
    </location>
</feature>
<dbReference type="SUPFAM" id="SSF52540">
    <property type="entry name" value="P-loop containing nucleoside triphosphate hydrolases"/>
    <property type="match status" value="1"/>
</dbReference>
<evidence type="ECO:0000256" key="6">
    <source>
        <dbReference type="SAM" id="Coils"/>
    </source>
</evidence>
<keyword evidence="4 10" id="KW-0347">Helicase</keyword>
<reference evidence="10" key="1">
    <citation type="submission" date="2016-07" db="EMBL/GenBank/DDBJ databases">
        <title>Microvirga ossetica sp. nov. a new species of rhizobia isolated from root nodules of the legume species Vicia alpestris Steven originated from North Ossetia region in the Caucasus.</title>
        <authorList>
            <person name="Safronova V.I."/>
            <person name="Kuznetsova I.G."/>
            <person name="Sazanova A.L."/>
            <person name="Belimov A."/>
            <person name="Andronov E."/>
            <person name="Osledkin Y.S."/>
            <person name="Onishchuk O.P."/>
            <person name="Kurchak O.N."/>
            <person name="Shaposhnikov A.I."/>
            <person name="Willems A."/>
            <person name="Tikhonovich I.A."/>
        </authorList>
    </citation>
    <scope>NUCLEOTIDE SEQUENCE [LARGE SCALE GENOMIC DNA]</scope>
    <source>
        <strain evidence="10">V5/3M</strain>
    </source>
</reference>
<evidence type="ECO:0000259" key="9">
    <source>
        <dbReference type="Pfam" id="PF13087"/>
    </source>
</evidence>
<evidence type="ECO:0000256" key="3">
    <source>
        <dbReference type="ARBA" id="ARBA00022801"/>
    </source>
</evidence>
<dbReference type="GO" id="GO:0016787">
    <property type="term" value="F:hydrolase activity"/>
    <property type="evidence" value="ECO:0007669"/>
    <property type="project" value="UniProtKB-KW"/>
</dbReference>
<dbReference type="RefSeq" id="WP_099508102.1">
    <property type="nucleotide sequence ID" value="NZ_CP016616.1"/>
</dbReference>
<protein>
    <submittedName>
        <fullName evidence="10">DNA helicase</fullName>
    </submittedName>
</protein>
<dbReference type="PANTHER" id="PTHR43788:SF8">
    <property type="entry name" value="DNA-BINDING PROTEIN SMUBP-2"/>
    <property type="match status" value="1"/>
</dbReference>
<dbReference type="GO" id="GO:0003678">
    <property type="term" value="F:DNA helicase activity"/>
    <property type="evidence" value="ECO:0007669"/>
    <property type="project" value="UniProtKB-ARBA"/>
</dbReference>
<evidence type="ECO:0000256" key="4">
    <source>
        <dbReference type="ARBA" id="ARBA00022806"/>
    </source>
</evidence>
<dbReference type="GO" id="GO:0005524">
    <property type="term" value="F:ATP binding"/>
    <property type="evidence" value="ECO:0007669"/>
    <property type="project" value="UniProtKB-KW"/>
</dbReference>
<evidence type="ECO:0000259" key="8">
    <source>
        <dbReference type="Pfam" id="PF13086"/>
    </source>
</evidence>
<dbReference type="Pfam" id="PF13086">
    <property type="entry name" value="AAA_11"/>
    <property type="match status" value="2"/>
</dbReference>
<evidence type="ECO:0000256" key="5">
    <source>
        <dbReference type="ARBA" id="ARBA00022840"/>
    </source>
</evidence>
<evidence type="ECO:0000256" key="7">
    <source>
        <dbReference type="SAM" id="MobiDB-lite"/>
    </source>
</evidence>